<keyword evidence="1" id="KW-0472">Membrane</keyword>
<feature type="transmembrane region" description="Helical" evidence="1">
    <location>
        <begin position="54"/>
        <end position="75"/>
    </location>
</feature>
<reference evidence="2 3" key="1">
    <citation type="submission" date="2020-05" db="EMBL/GenBank/DDBJ databases">
        <title>MicrobeNet Type strains.</title>
        <authorList>
            <person name="Nicholson A.C."/>
        </authorList>
    </citation>
    <scope>NUCLEOTIDE SEQUENCE [LARGE SCALE GENOMIC DNA]</scope>
    <source>
        <strain evidence="2 3">ATCC 700815</strain>
    </source>
</reference>
<dbReference type="AlphaFoldDB" id="A0A849B9F6"/>
<feature type="transmembrane region" description="Helical" evidence="1">
    <location>
        <begin position="21"/>
        <end position="42"/>
    </location>
</feature>
<sequence length="232" mass="26256">MLQEQIDSAQQRDQSRRSATAKIATILGAIFSLIAAVVIVAGGNDWHMKETTILNGWLVPGTLALACTAVAFVITRWKLGPRGSAKTVLIAICLWLLCALFAFRYPVSFSVLHSNTQEGERIETDYRFDLSYPSEPIRAIHSDKEGAPGLWGSRTAYRLMSMRSDGARCWRSEYGCQYFDCEVAKVWWFAGAGYRREWREEWSPVPRSLDENCTPAGPAHMEQYNEEGFRFE</sequence>
<dbReference type="RefSeq" id="WP_151023009.1">
    <property type="nucleotide sequence ID" value="NZ_BAAAEB010000017.1"/>
</dbReference>
<evidence type="ECO:0000313" key="2">
    <source>
        <dbReference type="EMBL" id="NNH11046.1"/>
    </source>
</evidence>
<comment type="caution">
    <text evidence="2">The sequence shown here is derived from an EMBL/GenBank/DDBJ whole genome shotgun (WGS) entry which is preliminary data.</text>
</comment>
<gene>
    <name evidence="2" type="ORF">HLB16_09155</name>
</gene>
<protein>
    <submittedName>
        <fullName evidence="2">Uncharacterized protein</fullName>
    </submittedName>
</protein>
<evidence type="ECO:0000313" key="3">
    <source>
        <dbReference type="Proteomes" id="UP000542973"/>
    </source>
</evidence>
<dbReference type="Proteomes" id="UP000542973">
    <property type="component" value="Unassembled WGS sequence"/>
</dbReference>
<organism evidence="2 3">
    <name type="scientific">Cupriavidus gilardii</name>
    <dbReference type="NCBI Taxonomy" id="82541"/>
    <lineage>
        <taxon>Bacteria</taxon>
        <taxon>Pseudomonadati</taxon>
        <taxon>Pseudomonadota</taxon>
        <taxon>Betaproteobacteria</taxon>
        <taxon>Burkholderiales</taxon>
        <taxon>Burkholderiaceae</taxon>
        <taxon>Cupriavidus</taxon>
    </lineage>
</organism>
<proteinExistence type="predicted"/>
<dbReference type="EMBL" id="JABEMD010000012">
    <property type="protein sequence ID" value="NNH11046.1"/>
    <property type="molecule type" value="Genomic_DNA"/>
</dbReference>
<feature type="transmembrane region" description="Helical" evidence="1">
    <location>
        <begin position="87"/>
        <end position="107"/>
    </location>
</feature>
<accession>A0A849B9F6</accession>
<keyword evidence="1" id="KW-0812">Transmembrane</keyword>
<name>A0A849B9F6_9BURK</name>
<keyword evidence="1" id="KW-1133">Transmembrane helix</keyword>
<evidence type="ECO:0000256" key="1">
    <source>
        <dbReference type="SAM" id="Phobius"/>
    </source>
</evidence>